<keyword evidence="3" id="KW-0723">Serine/threonine-protein kinase</keyword>
<dbReference type="Gene3D" id="2.30.42.10">
    <property type="match status" value="1"/>
</dbReference>
<feature type="compositionally biased region" description="Basic residues" evidence="9">
    <location>
        <begin position="407"/>
        <end position="419"/>
    </location>
</feature>
<dbReference type="GO" id="GO:0004674">
    <property type="term" value="F:protein serine/threonine kinase activity"/>
    <property type="evidence" value="ECO:0007669"/>
    <property type="project" value="UniProtKB-KW"/>
</dbReference>
<organism evidence="12 13">
    <name type="scientific">Setaria digitata</name>
    <dbReference type="NCBI Taxonomy" id="48799"/>
    <lineage>
        <taxon>Eukaryota</taxon>
        <taxon>Metazoa</taxon>
        <taxon>Ecdysozoa</taxon>
        <taxon>Nematoda</taxon>
        <taxon>Chromadorea</taxon>
        <taxon>Rhabditida</taxon>
        <taxon>Spirurina</taxon>
        <taxon>Spiruromorpha</taxon>
        <taxon>Filarioidea</taxon>
        <taxon>Setariidae</taxon>
        <taxon>Setaria</taxon>
    </lineage>
</organism>
<keyword evidence="4" id="KW-0808">Transferase</keyword>
<dbReference type="FunFam" id="2.30.42.10:FF:000008">
    <property type="entry name" value="microtubule-associated serine/threonine-protein kinase 4 isoform X2"/>
    <property type="match status" value="1"/>
</dbReference>
<dbReference type="Proteomes" id="UP000887581">
    <property type="component" value="Unplaced"/>
</dbReference>
<dbReference type="PANTHER" id="PTHR14191">
    <property type="entry name" value="PDZ DOMAIN CONTAINING PROTEIN"/>
    <property type="match status" value="1"/>
</dbReference>
<proteinExistence type="predicted"/>
<dbReference type="GO" id="GO:0005524">
    <property type="term" value="F:ATP binding"/>
    <property type="evidence" value="ECO:0007669"/>
    <property type="project" value="UniProtKB-KW"/>
</dbReference>
<dbReference type="AlphaFoldDB" id="A0A915Q745"/>
<evidence type="ECO:0000256" key="3">
    <source>
        <dbReference type="ARBA" id="ARBA00022527"/>
    </source>
</evidence>
<feature type="region of interest" description="Disordered" evidence="9">
    <location>
        <begin position="566"/>
        <end position="590"/>
    </location>
</feature>
<evidence type="ECO:0000259" key="11">
    <source>
        <dbReference type="PROSITE" id="PS51285"/>
    </source>
</evidence>
<evidence type="ECO:0000256" key="5">
    <source>
        <dbReference type="ARBA" id="ARBA00022737"/>
    </source>
</evidence>
<evidence type="ECO:0000256" key="6">
    <source>
        <dbReference type="ARBA" id="ARBA00022741"/>
    </source>
</evidence>
<feature type="domain" description="AGC-kinase C-terminal" evidence="11">
    <location>
        <begin position="7"/>
        <end position="71"/>
    </location>
</feature>
<evidence type="ECO:0000256" key="7">
    <source>
        <dbReference type="ARBA" id="ARBA00022777"/>
    </source>
</evidence>
<keyword evidence="8" id="KW-0067">ATP-binding</keyword>
<dbReference type="Pfam" id="PF17820">
    <property type="entry name" value="PDZ_6"/>
    <property type="match status" value="1"/>
</dbReference>
<dbReference type="InterPro" id="IPR051067">
    <property type="entry name" value="NHER"/>
</dbReference>
<evidence type="ECO:0000256" key="8">
    <source>
        <dbReference type="ARBA" id="ARBA00022840"/>
    </source>
</evidence>
<evidence type="ECO:0000256" key="4">
    <source>
        <dbReference type="ARBA" id="ARBA00022679"/>
    </source>
</evidence>
<dbReference type="InterPro" id="IPR001478">
    <property type="entry name" value="PDZ"/>
</dbReference>
<keyword evidence="2" id="KW-1003">Cell membrane</keyword>
<evidence type="ECO:0000313" key="12">
    <source>
        <dbReference type="Proteomes" id="UP000887581"/>
    </source>
</evidence>
<dbReference type="PANTHER" id="PTHR14191:SF27">
    <property type="entry name" value="MICROTUBULE ASSOCIATED SERINE_THREONINE KINASE FAMILY MEMBER 4"/>
    <property type="match status" value="1"/>
</dbReference>
<protein>
    <submittedName>
        <fullName evidence="13">PDZ domain-containing protein</fullName>
    </submittedName>
</protein>
<comment type="subcellular location">
    <subcellularLocation>
        <location evidence="1">Cell membrane</location>
    </subcellularLocation>
</comment>
<keyword evidence="7" id="KW-0418">Kinase</keyword>
<evidence type="ECO:0000259" key="10">
    <source>
        <dbReference type="PROSITE" id="PS50106"/>
    </source>
</evidence>
<sequence>MTDPFFAGLNFKSLLRQKAEFVPQLEGEEDTSYFDTRTDRYNHDVDSGDEDSTPMFGSFDTASPRHSVISIEQLGTAQVMNSDSIKNTRSDSSSVGRQLSGDFYEKMDTKFDCSLPAAVLLRRCISSQLQNNLSTSSSASSGTSYLNTFGLSTDPSTATSSFLEYSRPVSSIDNCQKSNSAVSALPRFSVTCEPDISATNSCDKKELSPVTESRPASDLVLFNSDRSEEAVGVLQLEIPKQSSPLLIQHSPAGSASSASSFDGTSSTPLVNATLITEQNFLLRAPVIIKKGPKGFGFTIRSVRVYLSEQSDYYTIEHLVTKVEEDSPAYQAGIRPNDLITHVHSQPVSNLTHPQLLHRLLAYGSELSLKTTPLSSTSIREGAPRRTVGKLAKKKPRKPQHRVQLEKKTRKSSLLRRLSGKRASNDIVPGSSSQKQTFMPRSASSQDGIQLSSSTSASSSTLVMVPVIGSNGPQFKRLSDVSVPTKSEEKLITASPLALTNSNRPSTLQGLKHKMAGMAHHLTTRKQTSAPIAVSPLARDEIASISRSLILTLIVSEVNSKNISFSKPRLNSRKSAHSKPSESLDDIFLPE</sequence>
<dbReference type="InterPro" id="IPR000961">
    <property type="entry name" value="AGC-kinase_C"/>
</dbReference>
<keyword evidence="5" id="KW-0677">Repeat</keyword>
<dbReference type="GO" id="GO:0043495">
    <property type="term" value="F:protein-membrane adaptor activity"/>
    <property type="evidence" value="ECO:0007669"/>
    <property type="project" value="TreeGrafter"/>
</dbReference>
<evidence type="ECO:0000256" key="2">
    <source>
        <dbReference type="ARBA" id="ARBA00022475"/>
    </source>
</evidence>
<dbReference type="PROSITE" id="PS50106">
    <property type="entry name" value="PDZ"/>
    <property type="match status" value="1"/>
</dbReference>
<dbReference type="GO" id="GO:0072659">
    <property type="term" value="P:protein localization to plasma membrane"/>
    <property type="evidence" value="ECO:0007669"/>
    <property type="project" value="TreeGrafter"/>
</dbReference>
<dbReference type="InterPro" id="IPR041489">
    <property type="entry name" value="PDZ_6"/>
</dbReference>
<keyword evidence="12" id="KW-1185">Reference proteome</keyword>
<keyword evidence="2" id="KW-0472">Membrane</keyword>
<accession>A0A915Q745</accession>
<dbReference type="PROSITE" id="PS51285">
    <property type="entry name" value="AGC_KINASE_CTER"/>
    <property type="match status" value="1"/>
</dbReference>
<dbReference type="GO" id="GO:0005102">
    <property type="term" value="F:signaling receptor binding"/>
    <property type="evidence" value="ECO:0007669"/>
    <property type="project" value="TreeGrafter"/>
</dbReference>
<evidence type="ECO:0000313" key="13">
    <source>
        <dbReference type="WBParaSite" id="sdigi.contig776.g9733.t1"/>
    </source>
</evidence>
<feature type="compositionally biased region" description="Basic residues" evidence="9">
    <location>
        <begin position="386"/>
        <end position="400"/>
    </location>
</feature>
<evidence type="ECO:0000256" key="1">
    <source>
        <dbReference type="ARBA" id="ARBA00004236"/>
    </source>
</evidence>
<dbReference type="SUPFAM" id="SSF50156">
    <property type="entry name" value="PDZ domain-like"/>
    <property type="match status" value="1"/>
</dbReference>
<dbReference type="InterPro" id="IPR036034">
    <property type="entry name" value="PDZ_sf"/>
</dbReference>
<evidence type="ECO:0000256" key="9">
    <source>
        <dbReference type="SAM" id="MobiDB-lite"/>
    </source>
</evidence>
<reference evidence="13" key="1">
    <citation type="submission" date="2022-11" db="UniProtKB">
        <authorList>
            <consortium name="WormBaseParasite"/>
        </authorList>
    </citation>
    <scope>IDENTIFICATION</scope>
</reference>
<feature type="compositionally biased region" description="Polar residues" evidence="9">
    <location>
        <begin position="429"/>
        <end position="450"/>
    </location>
</feature>
<feature type="domain" description="PDZ" evidence="10">
    <location>
        <begin position="285"/>
        <end position="374"/>
    </location>
</feature>
<dbReference type="WBParaSite" id="sdigi.contig776.g9733.t1">
    <property type="protein sequence ID" value="sdigi.contig776.g9733.t1"/>
    <property type="gene ID" value="sdigi.contig776.g9733"/>
</dbReference>
<dbReference type="GO" id="GO:0016324">
    <property type="term" value="C:apical plasma membrane"/>
    <property type="evidence" value="ECO:0007669"/>
    <property type="project" value="TreeGrafter"/>
</dbReference>
<dbReference type="SMART" id="SM00228">
    <property type="entry name" value="PDZ"/>
    <property type="match status" value="1"/>
</dbReference>
<feature type="region of interest" description="Disordered" evidence="9">
    <location>
        <begin position="372"/>
        <end position="454"/>
    </location>
</feature>
<name>A0A915Q745_9BILA</name>
<keyword evidence="6" id="KW-0547">Nucleotide-binding</keyword>